<dbReference type="AlphaFoldDB" id="A0A1M4ZQM4"/>
<reference evidence="2 3" key="1">
    <citation type="submission" date="2016-11" db="EMBL/GenBank/DDBJ databases">
        <authorList>
            <person name="Jaros S."/>
            <person name="Januszkiewicz K."/>
            <person name="Wedrychowicz H."/>
        </authorList>
    </citation>
    <scope>NUCLEOTIDE SEQUENCE [LARGE SCALE GENOMIC DNA]</scope>
    <source>
        <strain evidence="2 3">DSM 26991</strain>
    </source>
</reference>
<dbReference type="Proteomes" id="UP000184509">
    <property type="component" value="Unassembled WGS sequence"/>
</dbReference>
<protein>
    <recommendedName>
        <fullName evidence="4">DUF4369 domain-containing protein</fullName>
    </recommendedName>
</protein>
<accession>A0A1M4ZQM4</accession>
<dbReference type="OrthoDB" id="9986633at2"/>
<dbReference type="EMBL" id="FQTV01000006">
    <property type="protein sequence ID" value="SHF19846.1"/>
    <property type="molecule type" value="Genomic_DNA"/>
</dbReference>
<gene>
    <name evidence="2" type="ORF">SAMN05444405_10610</name>
</gene>
<keyword evidence="1" id="KW-0732">Signal</keyword>
<proteinExistence type="predicted"/>
<feature type="chain" id="PRO_5012431758" description="DUF4369 domain-containing protein" evidence="1">
    <location>
        <begin position="22"/>
        <end position="187"/>
    </location>
</feature>
<feature type="signal peptide" evidence="1">
    <location>
        <begin position="1"/>
        <end position="21"/>
    </location>
</feature>
<organism evidence="2 3">
    <name type="scientific">Bacteroides luti</name>
    <dbReference type="NCBI Taxonomy" id="1297750"/>
    <lineage>
        <taxon>Bacteria</taxon>
        <taxon>Pseudomonadati</taxon>
        <taxon>Bacteroidota</taxon>
        <taxon>Bacteroidia</taxon>
        <taxon>Bacteroidales</taxon>
        <taxon>Bacteroidaceae</taxon>
        <taxon>Bacteroides</taxon>
    </lineage>
</organism>
<name>A0A1M4ZQM4_9BACE</name>
<keyword evidence="3" id="KW-1185">Reference proteome</keyword>
<dbReference type="RefSeq" id="WP_139261314.1">
    <property type="nucleotide sequence ID" value="NZ_FQTV01000006.1"/>
</dbReference>
<dbReference type="STRING" id="1297750.SAMN05444405_10610"/>
<evidence type="ECO:0000313" key="2">
    <source>
        <dbReference type="EMBL" id="SHF19846.1"/>
    </source>
</evidence>
<evidence type="ECO:0000313" key="3">
    <source>
        <dbReference type="Proteomes" id="UP000184509"/>
    </source>
</evidence>
<evidence type="ECO:0008006" key="4">
    <source>
        <dbReference type="Google" id="ProtNLM"/>
    </source>
</evidence>
<sequence length="187" mass="22021">MKIRNIVLIIFAMLFPLVCDAQSISTNGLIVKKNYLHYGIYNSENGNIYSITYKLYNDSDNVIWLWLEKDDFSALSDSIRARRYFYKRKGDFSLYNLALDGNVASMEQSVFSVFVKRIGPKEHFAIQVISKKEISESYQQKIFKFLDKHVVALSEKDLSRFIHDLKCMDERIFFKEEFISLFLESLF</sequence>
<evidence type="ECO:0000256" key="1">
    <source>
        <dbReference type="SAM" id="SignalP"/>
    </source>
</evidence>